<dbReference type="InterPro" id="IPR050091">
    <property type="entry name" value="PKS_NRPS_Biosynth_Enz"/>
</dbReference>
<evidence type="ECO:0000313" key="13">
    <source>
        <dbReference type="EMBL" id="GGN48953.1"/>
    </source>
</evidence>
<keyword evidence="7" id="KW-0511">Multifunctional enzyme</keyword>
<dbReference type="InterPro" id="IPR014031">
    <property type="entry name" value="Ketoacyl_synth_C"/>
</dbReference>
<evidence type="ECO:0000313" key="14">
    <source>
        <dbReference type="Proteomes" id="UP000600080"/>
    </source>
</evidence>
<dbReference type="InterPro" id="IPR020806">
    <property type="entry name" value="PKS_PP-bd"/>
</dbReference>
<dbReference type="InterPro" id="IPR036291">
    <property type="entry name" value="NAD(P)-bd_dom_sf"/>
</dbReference>
<dbReference type="SMART" id="SM00822">
    <property type="entry name" value="PKS_KR"/>
    <property type="match status" value="1"/>
</dbReference>
<dbReference type="Pfam" id="PF21089">
    <property type="entry name" value="PKS_DH_N"/>
    <property type="match status" value="1"/>
</dbReference>
<dbReference type="InterPro" id="IPR016035">
    <property type="entry name" value="Acyl_Trfase/lysoPLipase"/>
</dbReference>
<evidence type="ECO:0000256" key="3">
    <source>
        <dbReference type="ARBA" id="ARBA00022450"/>
    </source>
</evidence>
<keyword evidence="14" id="KW-1185">Reference proteome</keyword>
<dbReference type="Pfam" id="PF00109">
    <property type="entry name" value="ketoacyl-synt"/>
    <property type="match status" value="1"/>
</dbReference>
<dbReference type="InterPro" id="IPR032821">
    <property type="entry name" value="PKS_assoc"/>
</dbReference>
<evidence type="ECO:0000256" key="1">
    <source>
        <dbReference type="ARBA" id="ARBA00001957"/>
    </source>
</evidence>
<feature type="region of interest" description="N-terminal hotdog fold" evidence="9">
    <location>
        <begin position="936"/>
        <end position="1061"/>
    </location>
</feature>
<dbReference type="SUPFAM" id="SSF51735">
    <property type="entry name" value="NAD(P)-binding Rossmann-fold domains"/>
    <property type="match status" value="2"/>
</dbReference>
<dbReference type="Pfam" id="PF22953">
    <property type="entry name" value="SpnB_Rossmann"/>
    <property type="match status" value="1"/>
</dbReference>
<dbReference type="PANTHER" id="PTHR43775:SF51">
    <property type="entry name" value="INACTIVE PHENOLPHTHIOCEROL SYNTHESIS POLYKETIDE SYNTHASE TYPE I PKS1-RELATED"/>
    <property type="match status" value="1"/>
</dbReference>
<dbReference type="InterPro" id="IPR055123">
    <property type="entry name" value="SpnB-like_Rossmann"/>
</dbReference>
<dbReference type="InterPro" id="IPR014030">
    <property type="entry name" value="Ketoacyl_synth_N"/>
</dbReference>
<dbReference type="InterPro" id="IPR042104">
    <property type="entry name" value="PKS_dehydratase_sf"/>
</dbReference>
<dbReference type="SUPFAM" id="SSF55048">
    <property type="entry name" value="Probable ACP-binding domain of malonyl-CoA ACP transacylase"/>
    <property type="match status" value="1"/>
</dbReference>
<accession>A0ABQ2JNL2</accession>
<dbReference type="InterPro" id="IPR006162">
    <property type="entry name" value="Ppantetheine_attach_site"/>
</dbReference>
<reference evidence="14" key="1">
    <citation type="journal article" date="2019" name="Int. J. Syst. Evol. Microbiol.">
        <title>The Global Catalogue of Microorganisms (GCM) 10K type strain sequencing project: providing services to taxonomists for standard genome sequencing and annotation.</title>
        <authorList>
            <consortium name="The Broad Institute Genomics Platform"/>
            <consortium name="The Broad Institute Genome Sequencing Center for Infectious Disease"/>
            <person name="Wu L."/>
            <person name="Ma J."/>
        </authorList>
    </citation>
    <scope>NUCLEOTIDE SEQUENCE [LARGE SCALE GENOMIC DNA]</scope>
    <source>
        <strain evidence="14">CGMCC 4.7323</strain>
    </source>
</reference>
<dbReference type="Pfam" id="PF08659">
    <property type="entry name" value="KR"/>
    <property type="match status" value="1"/>
</dbReference>
<dbReference type="SMART" id="SM01294">
    <property type="entry name" value="PKS_PP_betabranch"/>
    <property type="match status" value="1"/>
</dbReference>
<dbReference type="EMBL" id="BMND01000015">
    <property type="protein sequence ID" value="GGN48953.1"/>
    <property type="molecule type" value="Genomic_DNA"/>
</dbReference>
<dbReference type="SMART" id="SM00825">
    <property type="entry name" value="PKS_KS"/>
    <property type="match status" value="1"/>
</dbReference>
<evidence type="ECO:0000256" key="2">
    <source>
        <dbReference type="ARBA" id="ARBA00004792"/>
    </source>
</evidence>
<feature type="domain" description="PKS/mFAS DH" evidence="12">
    <location>
        <begin position="936"/>
        <end position="1211"/>
    </location>
</feature>
<evidence type="ECO:0000256" key="8">
    <source>
        <dbReference type="ARBA" id="ARBA00023315"/>
    </source>
</evidence>
<organism evidence="13 14">
    <name type="scientific">Streptomyces kronopolitis</name>
    <dbReference type="NCBI Taxonomy" id="1612435"/>
    <lineage>
        <taxon>Bacteria</taxon>
        <taxon>Bacillati</taxon>
        <taxon>Actinomycetota</taxon>
        <taxon>Actinomycetes</taxon>
        <taxon>Kitasatosporales</taxon>
        <taxon>Streptomycetaceae</taxon>
        <taxon>Streptomyces</taxon>
    </lineage>
</organism>
<dbReference type="InterPro" id="IPR036736">
    <property type="entry name" value="ACP-like_sf"/>
</dbReference>
<dbReference type="InterPro" id="IPR001227">
    <property type="entry name" value="Ac_transferase_dom_sf"/>
</dbReference>
<comment type="caution">
    <text evidence="13">The sequence shown here is derived from an EMBL/GenBank/DDBJ whole genome shotgun (WGS) entry which is preliminary data.</text>
</comment>
<dbReference type="InterPro" id="IPR020841">
    <property type="entry name" value="PKS_Beta-ketoAc_synthase_dom"/>
</dbReference>
<dbReference type="InterPro" id="IPR016039">
    <property type="entry name" value="Thiolase-like"/>
</dbReference>
<dbReference type="InterPro" id="IPR014043">
    <property type="entry name" value="Acyl_transferase_dom"/>
</dbReference>
<protein>
    <recommendedName>
        <fullName evidence="15">SDR family NAD(P)-dependent oxidoreductase</fullName>
    </recommendedName>
</protein>
<evidence type="ECO:0000256" key="7">
    <source>
        <dbReference type="ARBA" id="ARBA00023268"/>
    </source>
</evidence>
<comment type="pathway">
    <text evidence="2">Antibiotic biosynthesis.</text>
</comment>
<keyword evidence="4" id="KW-0597">Phosphoprotein</keyword>
<dbReference type="SMART" id="SM00823">
    <property type="entry name" value="PKS_PP"/>
    <property type="match status" value="1"/>
</dbReference>
<keyword evidence="5" id="KW-0808">Transferase</keyword>
<evidence type="ECO:0000256" key="5">
    <source>
        <dbReference type="ARBA" id="ARBA00022679"/>
    </source>
</evidence>
<evidence type="ECO:0000256" key="9">
    <source>
        <dbReference type="PROSITE-ProRule" id="PRU01363"/>
    </source>
</evidence>
<evidence type="ECO:0000256" key="4">
    <source>
        <dbReference type="ARBA" id="ARBA00022553"/>
    </source>
</evidence>
<dbReference type="InterPro" id="IPR018201">
    <property type="entry name" value="Ketoacyl_synth_AS"/>
</dbReference>
<dbReference type="PROSITE" id="PS00012">
    <property type="entry name" value="PHOSPHOPANTETHEINE"/>
    <property type="match status" value="1"/>
</dbReference>
<proteinExistence type="predicted"/>
<dbReference type="Proteomes" id="UP000600080">
    <property type="component" value="Unassembled WGS sequence"/>
</dbReference>
<name>A0ABQ2JNL2_9ACTN</name>
<dbReference type="InterPro" id="IPR013968">
    <property type="entry name" value="PKS_KR"/>
</dbReference>
<feature type="active site" description="Proton donor; for dehydratase activity" evidence="9">
    <location>
        <position position="1133"/>
    </location>
</feature>
<dbReference type="PROSITE" id="PS52004">
    <property type="entry name" value="KS3_2"/>
    <property type="match status" value="1"/>
</dbReference>
<evidence type="ECO:0000259" key="10">
    <source>
        <dbReference type="PROSITE" id="PS50075"/>
    </source>
</evidence>
<dbReference type="Pfam" id="PF08990">
    <property type="entry name" value="Docking"/>
    <property type="match status" value="1"/>
</dbReference>
<dbReference type="SUPFAM" id="SSF53901">
    <property type="entry name" value="Thiolase-like"/>
    <property type="match status" value="1"/>
</dbReference>
<dbReference type="InterPro" id="IPR009081">
    <property type="entry name" value="PP-bd_ACP"/>
</dbReference>
<keyword evidence="3" id="KW-0596">Phosphopantetheine</keyword>
<dbReference type="SUPFAM" id="SSF52151">
    <property type="entry name" value="FabD/lysophospholipase-like"/>
    <property type="match status" value="1"/>
</dbReference>
<dbReference type="InterPro" id="IPR049900">
    <property type="entry name" value="PKS_mFAS_DH"/>
</dbReference>
<comment type="cofactor">
    <cofactor evidence="1">
        <name>pantetheine 4'-phosphate</name>
        <dbReference type="ChEBI" id="CHEBI:47942"/>
    </cofactor>
</comment>
<dbReference type="InterPro" id="IPR049551">
    <property type="entry name" value="PKS_DH_C"/>
</dbReference>
<dbReference type="Gene3D" id="3.40.47.10">
    <property type="match status" value="1"/>
</dbReference>
<dbReference type="Pfam" id="PF14765">
    <property type="entry name" value="PS-DH"/>
    <property type="match status" value="1"/>
</dbReference>
<dbReference type="CDD" id="cd00833">
    <property type="entry name" value="PKS"/>
    <property type="match status" value="1"/>
</dbReference>
<dbReference type="Gene3D" id="3.40.50.720">
    <property type="entry name" value="NAD(P)-binding Rossmann-like Domain"/>
    <property type="match status" value="1"/>
</dbReference>
<feature type="domain" description="Carrier" evidence="10">
    <location>
        <begin position="1713"/>
        <end position="1788"/>
    </location>
</feature>
<dbReference type="SUPFAM" id="SSF47336">
    <property type="entry name" value="ACP-like"/>
    <property type="match status" value="1"/>
</dbReference>
<dbReference type="Pfam" id="PF02801">
    <property type="entry name" value="Ketoacyl-synt_C"/>
    <property type="match status" value="1"/>
</dbReference>
<dbReference type="Gene3D" id="3.10.129.110">
    <property type="entry name" value="Polyketide synthase dehydratase"/>
    <property type="match status" value="1"/>
</dbReference>
<dbReference type="Gene3D" id="3.40.366.10">
    <property type="entry name" value="Malonyl-Coenzyme A Acyl Carrier Protein, domain 2"/>
    <property type="match status" value="1"/>
</dbReference>
<gene>
    <name evidence="13" type="ORF">GCM10012285_36550</name>
</gene>
<dbReference type="PROSITE" id="PS52019">
    <property type="entry name" value="PKS_MFAS_DH"/>
    <property type="match status" value="1"/>
</dbReference>
<feature type="region of interest" description="C-terminal hotdog fold" evidence="9">
    <location>
        <begin position="1074"/>
        <end position="1211"/>
    </location>
</feature>
<dbReference type="Pfam" id="PF00698">
    <property type="entry name" value="Acyl_transf_1"/>
    <property type="match status" value="1"/>
</dbReference>
<dbReference type="InterPro" id="IPR020807">
    <property type="entry name" value="PKS_DH"/>
</dbReference>
<keyword evidence="8" id="KW-0012">Acyltransferase</keyword>
<evidence type="ECO:0000256" key="6">
    <source>
        <dbReference type="ARBA" id="ARBA00023194"/>
    </source>
</evidence>
<feature type="domain" description="Ketosynthase family 3 (KS3)" evidence="11">
    <location>
        <begin position="33"/>
        <end position="459"/>
    </location>
</feature>
<dbReference type="SMART" id="SM00827">
    <property type="entry name" value="PKS_AT"/>
    <property type="match status" value="1"/>
</dbReference>
<dbReference type="Pfam" id="PF00550">
    <property type="entry name" value="PP-binding"/>
    <property type="match status" value="1"/>
</dbReference>
<evidence type="ECO:0000259" key="11">
    <source>
        <dbReference type="PROSITE" id="PS52004"/>
    </source>
</evidence>
<dbReference type="Gene3D" id="3.30.70.3290">
    <property type="match status" value="1"/>
</dbReference>
<evidence type="ECO:0000259" key="12">
    <source>
        <dbReference type="PROSITE" id="PS52019"/>
    </source>
</evidence>
<sequence>MRSEEQLLDYLKRVTADLHDTRVRLQATEEASREPIAIVGMGCRYPGGVFSPEDLWQLVAEGRDVIGDLPTDRSWNLDTLYDPDPTAPGTTYARGGGFVDTATHFDAGFFGISPREAAAMDPQQRLVLETGWEALERAGIPPTSLDGSDTGVYIGTGMQDHIIHLQKSRQEAEGFVGTGNAISVVSGRLAYTLGLEGPAVSVDTACSSSLVALHLAVQALRAGECALALAGGATVINTPVMFVEFSRQRGLSPDGRCRSFAADADGTGWSEGVGVLALERLSDARRHGHRVLAVIRGSAVNQDGASNGLTAPNGPSQQRVIRRALTAAGLSADEVDVVEAHGTGTRLGDPIEAQALLATYGQGRSAERPLWLGSLKSNIGHAQAAAGVAGVIKSVMALRHGVLPRTLHVDAPTPEVDWSAGEVRLLTQPRDWPREGRPRRAGVSAFGISGTNAHLILEEAPEEAPDAAPEDAAAPATRLTGMPWVVSGRGKRALRAQAARLRDWAAEHPDVAPEAVGLALATRRSVFEHSAVVTGAGHDELLSGLSALSEDRPAPGVRLETAAGGGLAFAFTGQGAQRPGMGRGLYETFPAYAEAFDAACAALDPHLERPLASLVLADDPAGAEALGTTAYAQPALFAVETALFRLMQSLGVHPDLLIGHSVGELSAAHAAGVLSLQDAARLVAARGRLMQSLPEDGRMLAIQASEDEVLPWVAESAEKGGDVAVAAVNGPASVVVSGRTEAVQRLEKEFAGRGRRVRYLDVSHAFHSPLMDPVLDEFARIAASVTFRPATIPVISNVTGDLIGDDRLADPAYWADHIRATVRYADGVRALAREQVDTVLELGPDAALTALGGEILDQDTAAFVPTLSRKHEETPTFLAALARLHARGIPVRWPAAATPSAPSPDLPTYAFQRERHWLDGVERTDVAGTGLTGIGHPLLTAQTALPGTDGVVLTGSLSLREHAWLADHAVLGVVLVPGAGLLDMALTAAGHTDCTQVEELTLESPLILPEEGARSVQVLVGAAQDAGRRTITIHSRPQDGDPHAAWTRHATGLLATGPQENPAAASQAWPPAGAVPVPVDDLYDRLTEGGVEYGPSFRGLRAAWRLGEDFYADIDLPQLSDAQRFTLHPALLDAALHSLALPSAILHTGQAHLPFSWSGVRLHASGADALRVRVRGTGPSSVGLELADGTGRPVATVGELALRPVSQEQLRTPGADPTSLYTVEWPVRELPAGAAGSAARTWPLIAADGPDAYAVDGVELRHHTSLPALADALDATDGPVPEAVLVPCFLPHSPGGPPEDSADLVERAHEYAATVLDLVQTWLGKARFEASRLVLLTRGAVTPDADDAPPGDACGALAWGLVRTVQNEHPGRVLVADLDDDPASWSALPGVLAHEEPQVAVRRGVAHVPRLAPARAAARRPSPFDGEGTVLVTGGTGGLGSLLARHLVVEHGVRHLLLTSRRGPQAPGAAELAAELDELGARVTIAACDMADSAAVGELLGSLPTGHPLTAVIHTAGVLDDALVEDLTPERLKTVLRPKADAAVVLDRLTRHLDLTAFVLYSSVGGTLGGPGQGNYAAANAFLDAVARRRRAEGLPGLSLGWGLWSDSTGMAAEIGTAHVDRLNRSGLVTMSPAEGLALFDAAIGAEYGPVVLPVRLDLPALRARATAGALPPVLAGVVRTPAGPVRAAKSGPVSGTALRTSLSELSEDERRRMLLDVVRENVAAVLGHHQDGAVDDEQPFKDLGLDSLTAVELRNRLASATGLTLPATLLFDLPSPSALAHHLLTRMDSQQSTSPLTEAVEHLTALLTTPDVGDGERDRATARLRSLLWRLDDGREQRTEDAADQAETDDDIFALADRELGLA</sequence>
<dbReference type="SMART" id="SM00826">
    <property type="entry name" value="PKS_DH"/>
    <property type="match status" value="1"/>
</dbReference>
<dbReference type="PROSITE" id="PS50075">
    <property type="entry name" value="CARRIER"/>
    <property type="match status" value="1"/>
</dbReference>
<dbReference type="InterPro" id="IPR016036">
    <property type="entry name" value="Malonyl_transacylase_ACP-bd"/>
</dbReference>
<feature type="active site" description="Proton acceptor; for dehydratase activity" evidence="9">
    <location>
        <position position="968"/>
    </location>
</feature>
<dbReference type="Pfam" id="PF16197">
    <property type="entry name" value="KAsynt_C_assoc"/>
    <property type="match status" value="1"/>
</dbReference>
<keyword evidence="6" id="KW-0045">Antibiotic biosynthesis</keyword>
<dbReference type="PROSITE" id="PS00606">
    <property type="entry name" value="KS3_1"/>
    <property type="match status" value="1"/>
</dbReference>
<dbReference type="InterPro" id="IPR049552">
    <property type="entry name" value="PKS_DH_N"/>
</dbReference>
<dbReference type="Gene3D" id="1.10.1200.10">
    <property type="entry name" value="ACP-like"/>
    <property type="match status" value="1"/>
</dbReference>
<dbReference type="InterPro" id="IPR057326">
    <property type="entry name" value="KR_dom"/>
</dbReference>
<dbReference type="CDD" id="cd08956">
    <property type="entry name" value="KR_3_FAS_SDR_x"/>
    <property type="match status" value="1"/>
</dbReference>
<evidence type="ECO:0008006" key="15">
    <source>
        <dbReference type="Google" id="ProtNLM"/>
    </source>
</evidence>
<dbReference type="InterPro" id="IPR015083">
    <property type="entry name" value="NorB/c/GfsB-D-like_docking"/>
</dbReference>
<dbReference type="PANTHER" id="PTHR43775">
    <property type="entry name" value="FATTY ACID SYNTHASE"/>
    <property type="match status" value="1"/>
</dbReference>